<keyword evidence="4" id="KW-0378">Hydrolase</keyword>
<dbReference type="PROSITE" id="PS51194">
    <property type="entry name" value="HELICASE_CTER"/>
    <property type="match status" value="1"/>
</dbReference>
<feature type="region of interest" description="Disordered" evidence="8">
    <location>
        <begin position="681"/>
        <end position="707"/>
    </location>
</feature>
<dbReference type="CDD" id="cd17982">
    <property type="entry name" value="DEXHc_DHX37"/>
    <property type="match status" value="1"/>
</dbReference>
<dbReference type="Pfam" id="PF04408">
    <property type="entry name" value="WHD_HA2"/>
    <property type="match status" value="1"/>
</dbReference>
<dbReference type="InterPro" id="IPR048333">
    <property type="entry name" value="HA2_WH"/>
</dbReference>
<evidence type="ECO:0000256" key="8">
    <source>
        <dbReference type="SAM" id="MobiDB-lite"/>
    </source>
</evidence>
<dbReference type="Gene3D" id="3.40.50.300">
    <property type="entry name" value="P-loop containing nucleotide triphosphate hydrolases"/>
    <property type="match status" value="2"/>
</dbReference>
<dbReference type="PROSITE" id="PS00690">
    <property type="entry name" value="DEAH_ATP_HELICASE"/>
    <property type="match status" value="1"/>
</dbReference>
<dbReference type="EMBL" id="JABCKI010000084">
    <property type="protein sequence ID" value="KAG5652969.1"/>
    <property type="molecule type" value="Genomic_DNA"/>
</dbReference>
<evidence type="ECO:0000256" key="1">
    <source>
        <dbReference type="ARBA" id="ARBA00008792"/>
    </source>
</evidence>
<proteinExistence type="inferred from homology"/>
<feature type="domain" description="Helicase ATP-binding" evidence="9">
    <location>
        <begin position="435"/>
        <end position="613"/>
    </location>
</feature>
<dbReference type="OrthoDB" id="10253254at2759"/>
<evidence type="ECO:0000256" key="6">
    <source>
        <dbReference type="ARBA" id="ARBA00022840"/>
    </source>
</evidence>
<dbReference type="InterPro" id="IPR011545">
    <property type="entry name" value="DEAD/DEAH_box_helicase_dom"/>
</dbReference>
<feature type="compositionally biased region" description="Basic and acidic residues" evidence="8">
    <location>
        <begin position="46"/>
        <end position="61"/>
    </location>
</feature>
<feature type="compositionally biased region" description="Polar residues" evidence="8">
    <location>
        <begin position="194"/>
        <end position="206"/>
    </location>
</feature>
<evidence type="ECO:0000256" key="7">
    <source>
        <dbReference type="ARBA" id="ARBA00047984"/>
    </source>
</evidence>
<evidence type="ECO:0000256" key="2">
    <source>
        <dbReference type="ARBA" id="ARBA00012552"/>
    </source>
</evidence>
<organism evidence="11 12">
    <name type="scientific">Sphagnurus paluster</name>
    <dbReference type="NCBI Taxonomy" id="117069"/>
    <lineage>
        <taxon>Eukaryota</taxon>
        <taxon>Fungi</taxon>
        <taxon>Dikarya</taxon>
        <taxon>Basidiomycota</taxon>
        <taxon>Agaricomycotina</taxon>
        <taxon>Agaricomycetes</taxon>
        <taxon>Agaricomycetidae</taxon>
        <taxon>Agaricales</taxon>
        <taxon>Tricholomatineae</taxon>
        <taxon>Lyophyllaceae</taxon>
        <taxon>Sphagnurus</taxon>
    </lineage>
</organism>
<dbReference type="GO" id="GO:0003724">
    <property type="term" value="F:RNA helicase activity"/>
    <property type="evidence" value="ECO:0007669"/>
    <property type="project" value="UniProtKB-EC"/>
</dbReference>
<dbReference type="GO" id="GO:0016787">
    <property type="term" value="F:hydrolase activity"/>
    <property type="evidence" value="ECO:0007669"/>
    <property type="project" value="UniProtKB-KW"/>
</dbReference>
<dbReference type="GO" id="GO:1990904">
    <property type="term" value="C:ribonucleoprotein complex"/>
    <property type="evidence" value="ECO:0007669"/>
    <property type="project" value="UniProtKB-ARBA"/>
</dbReference>
<evidence type="ECO:0000256" key="5">
    <source>
        <dbReference type="ARBA" id="ARBA00022806"/>
    </source>
</evidence>
<dbReference type="InterPro" id="IPR002464">
    <property type="entry name" value="DNA/RNA_helicase_DEAH_CS"/>
</dbReference>
<keyword evidence="12" id="KW-1185">Reference proteome</keyword>
<dbReference type="EC" id="3.6.4.13" evidence="2"/>
<feature type="compositionally biased region" description="Basic and acidic residues" evidence="8">
    <location>
        <begin position="26"/>
        <end position="38"/>
    </location>
</feature>
<gene>
    <name evidence="11" type="ORF">H0H81_002867</name>
</gene>
<keyword evidence="3" id="KW-0547">Nucleotide-binding</keyword>
<feature type="compositionally biased region" description="Low complexity" evidence="8">
    <location>
        <begin position="282"/>
        <end position="292"/>
    </location>
</feature>
<dbReference type="Pfam" id="PF21010">
    <property type="entry name" value="HA2_C"/>
    <property type="match status" value="1"/>
</dbReference>
<dbReference type="InterPro" id="IPR014001">
    <property type="entry name" value="Helicase_ATP-bd"/>
</dbReference>
<keyword evidence="5" id="KW-0347">Helicase</keyword>
<evidence type="ECO:0000259" key="10">
    <source>
        <dbReference type="PROSITE" id="PS51194"/>
    </source>
</evidence>
<dbReference type="GO" id="GO:0005524">
    <property type="term" value="F:ATP binding"/>
    <property type="evidence" value="ECO:0007669"/>
    <property type="project" value="UniProtKB-KW"/>
</dbReference>
<dbReference type="GO" id="GO:0003723">
    <property type="term" value="F:RNA binding"/>
    <property type="evidence" value="ECO:0007669"/>
    <property type="project" value="TreeGrafter"/>
</dbReference>
<dbReference type="AlphaFoldDB" id="A0A9P7GNA7"/>
<dbReference type="InterPro" id="IPR027417">
    <property type="entry name" value="P-loop_NTPase"/>
</dbReference>
<evidence type="ECO:0000313" key="11">
    <source>
        <dbReference type="EMBL" id="KAG5652969.1"/>
    </source>
</evidence>
<feature type="region of interest" description="Disordered" evidence="8">
    <location>
        <begin position="1"/>
        <end position="74"/>
    </location>
</feature>
<sequence length="1261" mass="138556">MDHARKIKRARQAGSRKKGKPKRARRVEGETEPLHEDPNASIIAPKSKEEKDNERREKLRQDLAAQSDSKWNSKKKKRLEKYIVSISLQFIRVSMIASAIQDKKLKKEERVLLFEKLAQTQAEIPSSLHLQTSSSLGTGKLSTHKERFDKLEDKEVRHALASQKGKRKRGDNYAVVHAASSDEEDESLPCSADEATSTSGLEGASNTHKKDIVVVHDTTTQPVAPLALVSPAPAVGSALKRNLDGTIAAPKVRQKTKGKIGFKSWKDHFKAKAPIVDDSDTSFDSSDSANDSSEGEDSDEESQESGSEREGEGDTKIVEDEVPSPKKRLGFKDWAMKQLNAAKGYSAPVEPVDSPSDTLQPTPPPKKKRKVDPSQPLEMRGPLGKDLKLPDTSFAHRLSEKGPAPTVKVVTVTRPPDVEAARILLPIVTEEQPIMEAVLLNPVVIICGETGSGKTTQVPQFLYEAGFGTPGSDNPGMIGITQPRRVAAMSMAARVSHELSLTSSKVSYQIRYDATVSPNTSIKFMTDGVLLRELATDFLLTKYSVIIIDEAHERSINTDILIGVLSRVLKLRETMWKEGKEGAKPLRLIIMSATLRVSDFAENRTLFPSPPPVINVAARQHPVTIHFSRRTSPDYVTEAIKKTTKIHTRLPPGGILVFLTGQNEITGVCRKLEAKFSQKAIDAKRKRRGLPENTEEDKGRGIPSGNVAPAQADVEAEDLDLGEGSPDDLAFDVDEGMDNEDPESLDSDGEAKLDEELGLEEEGADVPMHIVPLYSLLPSEKQMRVFEPPPAGSRLVVVSTNVAETSLTIPGIRYVVDCGRAKERRYDIKNGIQAFVVNWTSKASASQRAGRAGRTGPGHCYRLYSSALFEHHFDEFSLPEINRMPIEGVVLQMKSMHIDAVINFPFPTPPDRTALRQAEKVLTHLGALSTPRVSNDIASGQITDLGKTMSLFPLSPRFSRMLVNGQQHGCLPYVITIVSALSVGDPFLHDEGLDEEPDSGEETTHLTSAAAKAKEAHRLRRKAFFESRHTHASLGNFTSDVFKILSVVGAYEYSGGGHAFCTKHFVRPKVRLLDFMFPMPLSQTAFIKAMEEIHKLRAQISNIVEINFPGVDAGFVSNLRPPTTIQLKVLRQLLAAGFIDQVAVRKDRIDPSSSSVQYATSKGIPYRALGISEDVFIHPSSVLADVSPPEYVVFSEVVRTSRVWLKGNTVVNPAWLATLGKPSLCTFSKPTKNMAGVMMTVPRFGPESWELPAVKADILQK</sequence>
<dbReference type="Pfam" id="PF00271">
    <property type="entry name" value="Helicase_C"/>
    <property type="match status" value="1"/>
</dbReference>
<accession>A0A9P7GNA7</accession>
<keyword evidence="6" id="KW-0067">ATP-binding</keyword>
<dbReference type="Proteomes" id="UP000717328">
    <property type="component" value="Unassembled WGS sequence"/>
</dbReference>
<dbReference type="InterPro" id="IPR001650">
    <property type="entry name" value="Helicase_C-like"/>
</dbReference>
<evidence type="ECO:0000313" key="12">
    <source>
        <dbReference type="Proteomes" id="UP000717328"/>
    </source>
</evidence>
<reference evidence="11" key="1">
    <citation type="submission" date="2021-02" db="EMBL/GenBank/DDBJ databases">
        <authorList>
            <person name="Nieuwenhuis M."/>
            <person name="Van De Peppel L.J.J."/>
        </authorList>
    </citation>
    <scope>NUCLEOTIDE SEQUENCE</scope>
    <source>
        <strain evidence="11">D49</strain>
    </source>
</reference>
<dbReference type="PANTHER" id="PTHR18934:SF99">
    <property type="entry name" value="ATP-DEPENDENT RNA HELICASE DHX37-RELATED"/>
    <property type="match status" value="1"/>
</dbReference>
<dbReference type="InterPro" id="IPR007502">
    <property type="entry name" value="Helicase-assoc_dom"/>
</dbReference>
<reference evidence="11" key="2">
    <citation type="submission" date="2021-10" db="EMBL/GenBank/DDBJ databases">
        <title>Phylogenomics reveals ancestral predisposition of the termite-cultivated fungus Termitomyces towards a domesticated lifestyle.</title>
        <authorList>
            <person name="Auxier B."/>
            <person name="Grum-Grzhimaylo A."/>
            <person name="Cardenas M.E."/>
            <person name="Lodge J.D."/>
            <person name="Laessoe T."/>
            <person name="Pedersen O."/>
            <person name="Smith M.E."/>
            <person name="Kuyper T.W."/>
            <person name="Franco-Molano E.A."/>
            <person name="Baroni T.J."/>
            <person name="Aanen D.K."/>
        </authorList>
    </citation>
    <scope>NUCLEOTIDE SEQUENCE</scope>
    <source>
        <strain evidence="11">D49</strain>
    </source>
</reference>
<feature type="compositionally biased region" description="Acidic residues" evidence="8">
    <location>
        <begin position="720"/>
        <end position="748"/>
    </location>
</feature>
<feature type="region of interest" description="Disordered" evidence="8">
    <location>
        <begin position="345"/>
        <end position="390"/>
    </location>
</feature>
<dbReference type="CDD" id="cd18791">
    <property type="entry name" value="SF2_C_RHA"/>
    <property type="match status" value="1"/>
</dbReference>
<feature type="region of interest" description="Disordered" evidence="8">
    <location>
        <begin position="273"/>
        <end position="324"/>
    </location>
</feature>
<evidence type="ECO:0000259" key="9">
    <source>
        <dbReference type="PROSITE" id="PS51192"/>
    </source>
</evidence>
<name>A0A9P7GNA7_9AGAR</name>
<dbReference type="SMART" id="SM00847">
    <property type="entry name" value="HA2"/>
    <property type="match status" value="1"/>
</dbReference>
<dbReference type="SMART" id="SM00490">
    <property type="entry name" value="HELICc"/>
    <property type="match status" value="1"/>
</dbReference>
<dbReference type="InterPro" id="IPR011709">
    <property type="entry name" value="DEAD-box_helicase_OB_fold"/>
</dbReference>
<dbReference type="PROSITE" id="PS51192">
    <property type="entry name" value="HELICASE_ATP_BIND_1"/>
    <property type="match status" value="1"/>
</dbReference>
<feature type="region of interest" description="Disordered" evidence="8">
    <location>
        <begin position="179"/>
        <end position="210"/>
    </location>
</feature>
<dbReference type="SMART" id="SM00487">
    <property type="entry name" value="DEXDc"/>
    <property type="match status" value="1"/>
</dbReference>
<feature type="compositionally biased region" description="Basic and acidic residues" evidence="8">
    <location>
        <begin position="306"/>
        <end position="319"/>
    </location>
</feature>
<dbReference type="Pfam" id="PF00270">
    <property type="entry name" value="DEAD"/>
    <property type="match status" value="1"/>
</dbReference>
<dbReference type="GO" id="GO:0000462">
    <property type="term" value="P:maturation of SSU-rRNA from tricistronic rRNA transcript (SSU-rRNA, 5.8S rRNA, LSU-rRNA)"/>
    <property type="evidence" value="ECO:0007669"/>
    <property type="project" value="TreeGrafter"/>
</dbReference>
<dbReference type="SUPFAM" id="SSF52540">
    <property type="entry name" value="P-loop containing nucleoside triphosphate hydrolases"/>
    <property type="match status" value="1"/>
</dbReference>
<dbReference type="GO" id="GO:0005730">
    <property type="term" value="C:nucleolus"/>
    <property type="evidence" value="ECO:0007669"/>
    <property type="project" value="TreeGrafter"/>
</dbReference>
<comment type="catalytic activity">
    <reaction evidence="7">
        <text>ATP + H2O = ADP + phosphate + H(+)</text>
        <dbReference type="Rhea" id="RHEA:13065"/>
        <dbReference type="ChEBI" id="CHEBI:15377"/>
        <dbReference type="ChEBI" id="CHEBI:15378"/>
        <dbReference type="ChEBI" id="CHEBI:30616"/>
        <dbReference type="ChEBI" id="CHEBI:43474"/>
        <dbReference type="ChEBI" id="CHEBI:456216"/>
        <dbReference type="EC" id="3.6.4.13"/>
    </reaction>
</comment>
<feature type="domain" description="Helicase C-terminal" evidence="10">
    <location>
        <begin position="713"/>
        <end position="897"/>
    </location>
</feature>
<dbReference type="Pfam" id="PF07717">
    <property type="entry name" value="OB_NTP_bind"/>
    <property type="match status" value="1"/>
</dbReference>
<dbReference type="Gene3D" id="1.20.120.1080">
    <property type="match status" value="1"/>
</dbReference>
<evidence type="ECO:0000256" key="4">
    <source>
        <dbReference type="ARBA" id="ARBA00022801"/>
    </source>
</evidence>
<comment type="caution">
    <text evidence="11">The sequence shown here is derived from an EMBL/GenBank/DDBJ whole genome shotgun (WGS) entry which is preliminary data.</text>
</comment>
<dbReference type="PANTHER" id="PTHR18934">
    <property type="entry name" value="ATP-DEPENDENT RNA HELICASE"/>
    <property type="match status" value="1"/>
</dbReference>
<dbReference type="FunFam" id="3.40.50.300:FF:000637">
    <property type="entry name" value="ATP-dependent RNA helicase DHX37/DHR1"/>
    <property type="match status" value="1"/>
</dbReference>
<feature type="region of interest" description="Disordered" evidence="8">
    <location>
        <begin position="720"/>
        <end position="750"/>
    </location>
</feature>
<feature type="compositionally biased region" description="Basic residues" evidence="8">
    <location>
        <begin position="1"/>
        <end position="25"/>
    </location>
</feature>
<feature type="compositionally biased region" description="Acidic residues" evidence="8">
    <location>
        <begin position="293"/>
        <end position="303"/>
    </location>
</feature>
<protein>
    <recommendedName>
        <fullName evidence="2">RNA helicase</fullName>
        <ecNumber evidence="2">3.6.4.13</ecNumber>
    </recommendedName>
</protein>
<evidence type="ECO:0000256" key="3">
    <source>
        <dbReference type="ARBA" id="ARBA00022741"/>
    </source>
</evidence>
<comment type="similarity">
    <text evidence="1">Belongs to the DEAD box helicase family. DEAH subfamily.</text>
</comment>